<accession>A0A218W7D6</accession>
<reference evidence="2" key="1">
    <citation type="journal article" date="2017" name="Plant J.">
        <title>The pomegranate (Punica granatum L.) genome and the genomics of punicalagin biosynthesis.</title>
        <authorList>
            <person name="Qin G."/>
            <person name="Xu C."/>
            <person name="Ming R."/>
            <person name="Tang H."/>
            <person name="Guyot R."/>
            <person name="Kramer E.M."/>
            <person name="Hu Y."/>
            <person name="Yi X."/>
            <person name="Qi Y."/>
            <person name="Xu X."/>
            <person name="Gao Z."/>
            <person name="Pan H."/>
            <person name="Jian J."/>
            <person name="Tian Y."/>
            <person name="Yue Z."/>
            <person name="Xu Y."/>
        </authorList>
    </citation>
    <scope>NUCLEOTIDE SEQUENCE [LARGE SCALE GENOMIC DNA]</scope>
    <source>
        <strain evidence="2">cv. Dabenzi</strain>
    </source>
</reference>
<comment type="caution">
    <text evidence="1">The sequence shown here is derived from an EMBL/GenBank/DDBJ whole genome shotgun (WGS) entry which is preliminary data.</text>
</comment>
<evidence type="ECO:0000313" key="2">
    <source>
        <dbReference type="Proteomes" id="UP000197138"/>
    </source>
</evidence>
<dbReference type="AlphaFoldDB" id="A0A218W7D6"/>
<organism evidence="1 2">
    <name type="scientific">Punica granatum</name>
    <name type="common">Pomegranate</name>
    <dbReference type="NCBI Taxonomy" id="22663"/>
    <lineage>
        <taxon>Eukaryota</taxon>
        <taxon>Viridiplantae</taxon>
        <taxon>Streptophyta</taxon>
        <taxon>Embryophyta</taxon>
        <taxon>Tracheophyta</taxon>
        <taxon>Spermatophyta</taxon>
        <taxon>Magnoliopsida</taxon>
        <taxon>eudicotyledons</taxon>
        <taxon>Gunneridae</taxon>
        <taxon>Pentapetalae</taxon>
        <taxon>rosids</taxon>
        <taxon>malvids</taxon>
        <taxon>Myrtales</taxon>
        <taxon>Lythraceae</taxon>
        <taxon>Punica</taxon>
    </lineage>
</organism>
<protein>
    <submittedName>
        <fullName evidence="1">Uncharacterized protein</fullName>
    </submittedName>
</protein>
<dbReference type="Proteomes" id="UP000197138">
    <property type="component" value="Unassembled WGS sequence"/>
</dbReference>
<evidence type="ECO:0000313" key="1">
    <source>
        <dbReference type="EMBL" id="OWM68546.1"/>
    </source>
</evidence>
<proteinExistence type="predicted"/>
<name>A0A218W7D6_PUNGR</name>
<sequence length="77" mass="9318">MDWEKEGFARGISGKKVRALWTRRRPIPAKRSFEADIFRFLFSMLPLKKLKKKMEEWFQWADSRATKRSQPGFIRLE</sequence>
<dbReference type="EMBL" id="MTKT01004950">
    <property type="protein sequence ID" value="OWM68546.1"/>
    <property type="molecule type" value="Genomic_DNA"/>
</dbReference>
<gene>
    <name evidence="1" type="ORF">CDL15_Pgr023511</name>
</gene>